<dbReference type="GO" id="GO:0016887">
    <property type="term" value="F:ATP hydrolysis activity"/>
    <property type="evidence" value="ECO:0007669"/>
    <property type="project" value="InterPro"/>
</dbReference>
<feature type="transmembrane region" description="Helical" evidence="10">
    <location>
        <begin position="1455"/>
        <end position="1475"/>
    </location>
</feature>
<feature type="domain" description="ABC transporter" evidence="11">
    <location>
        <begin position="147"/>
        <end position="394"/>
    </location>
</feature>
<dbReference type="GO" id="GO:0016020">
    <property type="term" value="C:membrane"/>
    <property type="evidence" value="ECO:0007669"/>
    <property type="project" value="UniProtKB-SubCell"/>
</dbReference>
<sequence>MTSAGPWGAIPQSEGLVHDAAEVVEKVRGNERSDEADPASTESSATDFDKERTDYEVTRLARQVTLHSIQSTGGTYPNPFEGSDDPALDPNSGQFKPEVWVRTLMGLKSRDPERYPERVAGVSYRNLNVHGFGSLTDYQKTFGNYPLEIAALFNKITGRGKRKIQILRNFEGLVKSGEMLVVLGRPGSGCSTLLKTIAGETSGFYIDKGIPMETMHSDFRGECMYQAEVDVHFPQLTVGQTLNFAAQARAPRNRLPGVSRKQYAKHMTDVIMAVFGLSHTYNTRVGNDFVRGVSGGERKRVSIAEASLGGSPLQCWDNSTRGLDSATAMEFVRTLRLSTDITGSTACVAIYQASQSIYDCFDKVVVLYEGRQIYFGPSTAAKAFFVSMGFYCAERATTGDFLTSLTNPAERVARDGYEHLVPQTPDEFAARWQNSEDRKRLLQDIENFEVEFPLGGRQFQNFKHAREAQQAKGQRAKSPYTISVPMQIKLCISRGYDRLRGDASLQLSGAIGNACVALIIGSVFYNLPSTTGSFYSRGVLLFYAILLNAFSSSLEILTLYAQRPIVEKHAKYAFYHPFSEAVASMITDLPNKIVTSILFNLTVYFMTNLRRTPSAFFTFYLFSFMCILAMSMFFRSIGAFSRTLAQARAILRKDMFCMAPAAVLILALVIYTGFTVPIRDMHPWFRWINYLDPVAYAFEALLINEFHNRKFECSSFVPQGESYVNVTSDQRICSAVGAAAGASYVEGDAYINTSFNYYRSHLWRNFGILIGMTIALCAVYLVATEYISAQKSKGEVLLFRRGQVPDIKATEDEEGKVDDRPTAEGIVAQKTISEIPPSIQKQTAQFHWLGVNYDIKIKGGGRRLLDDVDGWVKPGTLTALMGASGAGKTTLLDVLASRVTMGVVSGQMLVNGRQRDSGFQRKTGYVQQQDLHLATSTVREALNFSAILRQPKGTPTKEKLAYVDEVIRVLEMESYADAVVGVPGEGLNVEQRKRLTIGVEMAAKPALLLFLDEPTSGLDSQTAWSICTLLRKLANNGQAILCTIHQPSAVLFQSFDRLLFLASGGRTVYFGDIGEDSKFLTTYFEKNGARKCRVEENPAEWMLDVIGAAPGSQNTIDWPQKWRESAEKEDIRQTLAEMKEELVKEPVDNDPMSLREFAESFSTQFLAVTTRVFEQYWRTPSYLYSKTLLCSASALFIGFSFWDSALSLQGLQNQLFSIFLLMTIFGNMVQQIMPHFVTQRALYEARERPSKTYSWKVFMLSNIVVELPWSTLMAVVIFFCWYYPIGMYRNAIPAHQVHERGGLMFLFVLVFMLFTSTFTDMVVAGVETAETAGNIAILLFSLTLIFCGVLAGPSVLPGFWIFMYRVSPFTYLVDGMLSTGLANTNVTCSSIELSHFNPRSTQTCGEYMGDYISFAGGYVNNPEATQDCQFCYASDTNVYLTGVSSSYANRWRDFGIMWAFIIFNVMAALFLYWLARVPKKQKVQDEPDMHPASRVQSKATKSG</sequence>
<feature type="transmembrane region" description="Helical" evidence="10">
    <location>
        <begin position="615"/>
        <end position="634"/>
    </location>
</feature>
<dbReference type="PANTHER" id="PTHR19241">
    <property type="entry name" value="ATP-BINDING CASSETTE TRANSPORTER"/>
    <property type="match status" value="1"/>
</dbReference>
<feature type="compositionally biased region" description="Basic and acidic residues" evidence="9">
    <location>
        <begin position="16"/>
        <end position="35"/>
    </location>
</feature>
<dbReference type="GO" id="GO:0140359">
    <property type="term" value="F:ABC-type transporter activity"/>
    <property type="evidence" value="ECO:0007669"/>
    <property type="project" value="InterPro"/>
</dbReference>
<feature type="transmembrane region" description="Helical" evidence="10">
    <location>
        <begin position="1304"/>
        <end position="1323"/>
    </location>
</feature>
<feature type="transmembrane region" description="Helical" evidence="10">
    <location>
        <begin position="539"/>
        <end position="561"/>
    </location>
</feature>
<evidence type="ECO:0000256" key="10">
    <source>
        <dbReference type="SAM" id="Phobius"/>
    </source>
</evidence>
<feature type="transmembrane region" description="Helical" evidence="10">
    <location>
        <begin position="507"/>
        <end position="527"/>
    </location>
</feature>
<dbReference type="Pfam" id="PF06422">
    <property type="entry name" value="PDR_CDR"/>
    <property type="match status" value="1"/>
</dbReference>
<feature type="transmembrane region" description="Helical" evidence="10">
    <location>
        <begin position="1214"/>
        <end position="1237"/>
    </location>
</feature>
<dbReference type="SUPFAM" id="SSF52540">
    <property type="entry name" value="P-loop containing nucleoside triphosphate hydrolases"/>
    <property type="match status" value="2"/>
</dbReference>
<comment type="subcellular location">
    <subcellularLocation>
        <location evidence="1">Membrane</location>
        <topology evidence="1">Multi-pass membrane protein</topology>
    </subcellularLocation>
</comment>
<name>A0A8H3EL82_9LECA</name>
<dbReference type="InterPro" id="IPR029481">
    <property type="entry name" value="ABC_trans_N"/>
</dbReference>
<evidence type="ECO:0000256" key="9">
    <source>
        <dbReference type="SAM" id="MobiDB-lite"/>
    </source>
</evidence>
<dbReference type="InterPro" id="IPR034001">
    <property type="entry name" value="ABCG_PDR_1"/>
</dbReference>
<keyword evidence="5" id="KW-0547">Nucleotide-binding</keyword>
<dbReference type="EMBL" id="CAJPDS010000005">
    <property type="protein sequence ID" value="CAF9907289.1"/>
    <property type="molecule type" value="Genomic_DNA"/>
</dbReference>
<dbReference type="Pfam" id="PF00005">
    <property type="entry name" value="ABC_tran"/>
    <property type="match status" value="2"/>
</dbReference>
<dbReference type="CDD" id="cd03233">
    <property type="entry name" value="ABCG_PDR_domain1"/>
    <property type="match status" value="1"/>
</dbReference>
<dbReference type="InterPro" id="IPR010929">
    <property type="entry name" value="PDR_CDR_ABC"/>
</dbReference>
<feature type="transmembrane region" description="Helical" evidence="10">
    <location>
        <begin position="762"/>
        <end position="783"/>
    </location>
</feature>
<proteinExistence type="inferred from homology"/>
<feature type="domain" description="ABC transporter" evidence="11">
    <location>
        <begin position="846"/>
        <end position="1089"/>
    </location>
</feature>
<evidence type="ECO:0000256" key="1">
    <source>
        <dbReference type="ARBA" id="ARBA00004141"/>
    </source>
</evidence>
<evidence type="ECO:0000256" key="5">
    <source>
        <dbReference type="ARBA" id="ARBA00022741"/>
    </source>
</evidence>
<keyword evidence="4 10" id="KW-0812">Transmembrane</keyword>
<keyword evidence="8 10" id="KW-0472">Membrane</keyword>
<reference evidence="12" key="1">
    <citation type="submission" date="2021-03" db="EMBL/GenBank/DDBJ databases">
        <authorList>
            <person name="Tagirdzhanova G."/>
        </authorList>
    </citation>
    <scope>NUCLEOTIDE SEQUENCE</scope>
</reference>
<dbReference type="PROSITE" id="PS00211">
    <property type="entry name" value="ABC_TRANSPORTER_1"/>
    <property type="match status" value="1"/>
</dbReference>
<dbReference type="InterPro" id="IPR017871">
    <property type="entry name" value="ABC_transporter-like_CS"/>
</dbReference>
<feature type="compositionally biased region" description="Polar residues" evidence="9">
    <location>
        <begin position="1494"/>
        <end position="1503"/>
    </location>
</feature>
<accession>A0A8H3EL82</accession>
<dbReference type="InterPro" id="IPR003439">
    <property type="entry name" value="ABC_transporter-like_ATP-bd"/>
</dbReference>
<dbReference type="InterPro" id="IPR027417">
    <property type="entry name" value="P-loop_NTPase"/>
</dbReference>
<comment type="similarity">
    <text evidence="2">Belongs to the ABC transporter superfamily. ABCG family. PDR (TC 3.A.1.205) subfamily.</text>
</comment>
<dbReference type="Pfam" id="PF19055">
    <property type="entry name" value="ABC2_membrane_7"/>
    <property type="match status" value="1"/>
</dbReference>
<dbReference type="InterPro" id="IPR034003">
    <property type="entry name" value="ABCG_PDR_2"/>
</dbReference>
<protein>
    <recommendedName>
        <fullName evidence="11">ABC transporter domain-containing protein</fullName>
    </recommendedName>
</protein>
<dbReference type="SMART" id="SM00382">
    <property type="entry name" value="AAA"/>
    <property type="match status" value="2"/>
</dbReference>
<dbReference type="Pfam" id="PF01061">
    <property type="entry name" value="ABC2_membrane"/>
    <property type="match status" value="2"/>
</dbReference>
<evidence type="ECO:0000256" key="8">
    <source>
        <dbReference type="ARBA" id="ARBA00023136"/>
    </source>
</evidence>
<dbReference type="Gene3D" id="3.40.50.300">
    <property type="entry name" value="P-loop containing nucleotide triphosphate hydrolases"/>
    <property type="match status" value="2"/>
</dbReference>
<evidence type="ECO:0000256" key="4">
    <source>
        <dbReference type="ARBA" id="ARBA00022692"/>
    </source>
</evidence>
<dbReference type="FunFam" id="3.40.50.300:FF:000054">
    <property type="entry name" value="ABC multidrug transporter atrF"/>
    <property type="match status" value="1"/>
</dbReference>
<dbReference type="CDD" id="cd03232">
    <property type="entry name" value="ABCG_PDR_domain2"/>
    <property type="match status" value="1"/>
</dbReference>
<gene>
    <name evidence="12" type="ORF">HETSPECPRED_007091</name>
</gene>
<feature type="region of interest" description="Disordered" evidence="9">
    <location>
        <begin position="1"/>
        <end position="53"/>
    </location>
</feature>
<dbReference type="Proteomes" id="UP000664521">
    <property type="component" value="Unassembled WGS sequence"/>
</dbReference>
<evidence type="ECO:0000313" key="12">
    <source>
        <dbReference type="EMBL" id="CAF9907289.1"/>
    </source>
</evidence>
<keyword evidence="6" id="KW-0067">ATP-binding</keyword>
<evidence type="ECO:0000256" key="2">
    <source>
        <dbReference type="ARBA" id="ARBA00006012"/>
    </source>
</evidence>
<feature type="transmembrane region" description="Helical" evidence="10">
    <location>
        <begin position="1257"/>
        <end position="1284"/>
    </location>
</feature>
<evidence type="ECO:0000313" key="13">
    <source>
        <dbReference type="Proteomes" id="UP000664521"/>
    </source>
</evidence>
<keyword evidence="7 10" id="KW-1133">Transmembrane helix</keyword>
<feature type="transmembrane region" description="Helical" evidence="10">
    <location>
        <begin position="1335"/>
        <end position="1362"/>
    </location>
</feature>
<keyword evidence="3" id="KW-0813">Transport</keyword>
<feature type="region of interest" description="Disordered" evidence="9">
    <location>
        <begin position="1483"/>
        <end position="1503"/>
    </location>
</feature>
<dbReference type="FunFam" id="3.40.50.300:FF:000881">
    <property type="entry name" value="ABC multidrug transporter A-1"/>
    <property type="match status" value="1"/>
</dbReference>
<feature type="transmembrane region" description="Helical" evidence="10">
    <location>
        <begin position="655"/>
        <end position="674"/>
    </location>
</feature>
<dbReference type="InterPro" id="IPR013525">
    <property type="entry name" value="ABC2_TM"/>
</dbReference>
<dbReference type="Pfam" id="PF14510">
    <property type="entry name" value="ABC_trans_N"/>
    <property type="match status" value="1"/>
</dbReference>
<dbReference type="GO" id="GO:0005524">
    <property type="term" value="F:ATP binding"/>
    <property type="evidence" value="ECO:0007669"/>
    <property type="project" value="UniProtKB-KW"/>
</dbReference>
<evidence type="ECO:0000259" key="11">
    <source>
        <dbReference type="PROSITE" id="PS50893"/>
    </source>
</evidence>
<evidence type="ECO:0000256" key="7">
    <source>
        <dbReference type="ARBA" id="ARBA00022989"/>
    </source>
</evidence>
<dbReference type="OrthoDB" id="245989at2759"/>
<evidence type="ECO:0000256" key="6">
    <source>
        <dbReference type="ARBA" id="ARBA00022840"/>
    </source>
</evidence>
<keyword evidence="13" id="KW-1185">Reference proteome</keyword>
<comment type="caution">
    <text evidence="12">The sequence shown here is derived from an EMBL/GenBank/DDBJ whole genome shotgun (WGS) entry which is preliminary data.</text>
</comment>
<organism evidence="12 13">
    <name type="scientific">Heterodermia speciosa</name>
    <dbReference type="NCBI Taxonomy" id="116794"/>
    <lineage>
        <taxon>Eukaryota</taxon>
        <taxon>Fungi</taxon>
        <taxon>Dikarya</taxon>
        <taxon>Ascomycota</taxon>
        <taxon>Pezizomycotina</taxon>
        <taxon>Lecanoromycetes</taxon>
        <taxon>OSLEUM clade</taxon>
        <taxon>Lecanoromycetidae</taxon>
        <taxon>Caliciales</taxon>
        <taxon>Physciaceae</taxon>
        <taxon>Heterodermia</taxon>
    </lineage>
</organism>
<feature type="transmembrane region" description="Helical" evidence="10">
    <location>
        <begin position="1183"/>
        <end position="1202"/>
    </location>
</feature>
<dbReference type="InterPro" id="IPR003593">
    <property type="entry name" value="AAA+_ATPase"/>
</dbReference>
<evidence type="ECO:0000256" key="3">
    <source>
        <dbReference type="ARBA" id="ARBA00022448"/>
    </source>
</evidence>
<dbReference type="PROSITE" id="PS50893">
    <property type="entry name" value="ABC_TRANSPORTER_2"/>
    <property type="match status" value="2"/>
</dbReference>
<dbReference type="InterPro" id="IPR043926">
    <property type="entry name" value="ABCG_dom"/>
</dbReference>